<dbReference type="PANTHER" id="PTHR43252:SF2">
    <property type="entry name" value="TRANSCRIPTION REGULATOR, PADR-LIKE FAMILY"/>
    <property type="match status" value="1"/>
</dbReference>
<reference evidence="2 3" key="1">
    <citation type="submission" date="2019-02" db="EMBL/GenBank/DDBJ databases">
        <title>Jishengella sp. nov., isolated from a root of Zingiber montanum.</title>
        <authorList>
            <person name="Kuncharoen N."/>
            <person name="Kudo T."/>
            <person name="Masahiro Y."/>
            <person name="Ohkuma M."/>
            <person name="Tanasupawat S."/>
        </authorList>
    </citation>
    <scope>NUCLEOTIDE SEQUENCE [LARGE SCALE GENOMIC DNA]</scope>
    <source>
        <strain evidence="2 3">PLAI 1-1</strain>
    </source>
</reference>
<organism evidence="2 3">
    <name type="scientific">Micromonospora zingiberis</name>
    <dbReference type="NCBI Taxonomy" id="2053011"/>
    <lineage>
        <taxon>Bacteria</taxon>
        <taxon>Bacillati</taxon>
        <taxon>Actinomycetota</taxon>
        <taxon>Actinomycetes</taxon>
        <taxon>Micromonosporales</taxon>
        <taxon>Micromonosporaceae</taxon>
        <taxon>Micromonospora</taxon>
    </lineage>
</organism>
<dbReference type="Gene3D" id="1.10.10.10">
    <property type="entry name" value="Winged helix-like DNA-binding domain superfamily/Winged helix DNA-binding domain"/>
    <property type="match status" value="1"/>
</dbReference>
<accession>A0A4R0G842</accession>
<dbReference type="RefSeq" id="WP_131307709.1">
    <property type="nucleotide sequence ID" value="NZ_SJJR01000022.1"/>
</dbReference>
<comment type="caution">
    <text evidence="2">The sequence shown here is derived from an EMBL/GenBank/DDBJ whole genome shotgun (WGS) entry which is preliminary data.</text>
</comment>
<gene>
    <name evidence="2" type="ORF">E0H26_24585</name>
</gene>
<dbReference type="EMBL" id="SJJR01000022">
    <property type="protein sequence ID" value="TCB92152.1"/>
    <property type="molecule type" value="Genomic_DNA"/>
</dbReference>
<dbReference type="InterPro" id="IPR036390">
    <property type="entry name" value="WH_DNA-bd_sf"/>
</dbReference>
<dbReference type="InterPro" id="IPR036388">
    <property type="entry name" value="WH-like_DNA-bd_sf"/>
</dbReference>
<keyword evidence="3" id="KW-1185">Reference proteome</keyword>
<sequence>MERRRKVPNPLALAVLAWLLWEPMHPYELGRRLKQSGQDRQIRYTRSSLYMVIEQLTRAGFVAPQETVRDSARPERTVYAITDDGRHEVHDWLRTLLAQPRQEYPHFAVALSLLSLLPPDEAVEVLRRRSAALAGRIEETRTTVAEARADGVAWIFLVEEEYSLALLEAERRFVTDLVESLKQPDYAKSWQETMGDRT</sequence>
<evidence type="ECO:0000259" key="1">
    <source>
        <dbReference type="Pfam" id="PF03551"/>
    </source>
</evidence>
<evidence type="ECO:0000313" key="2">
    <source>
        <dbReference type="EMBL" id="TCB92152.1"/>
    </source>
</evidence>
<dbReference type="SUPFAM" id="SSF46785">
    <property type="entry name" value="Winged helix' DNA-binding domain"/>
    <property type="match status" value="1"/>
</dbReference>
<dbReference type="Pfam" id="PF03551">
    <property type="entry name" value="PadR"/>
    <property type="match status" value="1"/>
</dbReference>
<feature type="domain" description="Transcription regulator PadR N-terminal" evidence="1">
    <location>
        <begin position="15"/>
        <end position="90"/>
    </location>
</feature>
<dbReference type="Proteomes" id="UP000292274">
    <property type="component" value="Unassembled WGS sequence"/>
</dbReference>
<evidence type="ECO:0000313" key="3">
    <source>
        <dbReference type="Proteomes" id="UP000292274"/>
    </source>
</evidence>
<dbReference type="PANTHER" id="PTHR43252">
    <property type="entry name" value="TRANSCRIPTIONAL REGULATOR YQJI"/>
    <property type="match status" value="1"/>
</dbReference>
<protein>
    <submittedName>
        <fullName evidence="2">PadR family transcriptional regulator</fullName>
    </submittedName>
</protein>
<proteinExistence type="predicted"/>
<name>A0A4R0G842_9ACTN</name>
<dbReference type="AlphaFoldDB" id="A0A4R0G842"/>
<dbReference type="InterPro" id="IPR005149">
    <property type="entry name" value="Tscrpt_reg_PadR_N"/>
</dbReference>
<dbReference type="OrthoDB" id="8443918at2"/>